<evidence type="ECO:0000259" key="1">
    <source>
        <dbReference type="Pfam" id="PF06889"/>
    </source>
</evidence>
<dbReference type="RefSeq" id="WP_144705791.1">
    <property type="nucleotide sequence ID" value="NZ_VNJJ01000014.1"/>
</dbReference>
<dbReference type="InterPro" id="IPR009677">
    <property type="entry name" value="DUF1266"/>
</dbReference>
<reference evidence="2 3" key="1">
    <citation type="submission" date="2019-07" db="EMBL/GenBank/DDBJ databases">
        <authorList>
            <person name="Kim J."/>
        </authorList>
    </citation>
    <scope>NUCLEOTIDE SEQUENCE [LARGE SCALE GENOMIC DNA]</scope>
    <source>
        <strain evidence="2 3">G13</strain>
    </source>
</reference>
<organism evidence="2 3">
    <name type="scientific">Cohnella terricola</name>
    <dbReference type="NCBI Taxonomy" id="1289167"/>
    <lineage>
        <taxon>Bacteria</taxon>
        <taxon>Bacillati</taxon>
        <taxon>Bacillota</taxon>
        <taxon>Bacilli</taxon>
        <taxon>Bacillales</taxon>
        <taxon>Paenibacillaceae</taxon>
        <taxon>Cohnella</taxon>
    </lineage>
</organism>
<dbReference type="AlphaFoldDB" id="A0A559JAJ6"/>
<dbReference type="EMBL" id="VNJJ01000014">
    <property type="protein sequence ID" value="TVX96883.1"/>
    <property type="molecule type" value="Genomic_DNA"/>
</dbReference>
<dbReference type="Proteomes" id="UP000316330">
    <property type="component" value="Unassembled WGS sequence"/>
</dbReference>
<feature type="domain" description="DUF1266" evidence="1">
    <location>
        <begin position="50"/>
        <end position="204"/>
    </location>
</feature>
<protein>
    <submittedName>
        <fullName evidence="2">DUF1266 domain-containing protein</fullName>
    </submittedName>
</protein>
<dbReference type="OrthoDB" id="2880836at2"/>
<name>A0A559JAJ6_9BACL</name>
<keyword evidence="3" id="KW-1185">Reference proteome</keyword>
<dbReference type="Pfam" id="PF06889">
    <property type="entry name" value="DUF1266"/>
    <property type="match status" value="1"/>
</dbReference>
<evidence type="ECO:0000313" key="2">
    <source>
        <dbReference type="EMBL" id="TVX96883.1"/>
    </source>
</evidence>
<accession>A0A559JAJ6</accession>
<sequence>MNIYKKQYILRKYMRAFAAICHAEIGREYLVTNPLAIRKRHLRSFFKGMGIHNEETFLTSFHSHLRGVLQNDYVKLCSSLERKTVAERVAYIQSITNEKHRLELLVVNEYFYRLPKGGVAAHDYTWAIFKSWAGCKLGYIDFERHWKYVEDILASVRRDYEDWESYLTGFFVGVALLNPDDPDFASIHRIQDTLSRLLKSRLSPLHGVSIRR</sequence>
<proteinExistence type="predicted"/>
<evidence type="ECO:0000313" key="3">
    <source>
        <dbReference type="Proteomes" id="UP000316330"/>
    </source>
</evidence>
<comment type="caution">
    <text evidence="2">The sequence shown here is derived from an EMBL/GenBank/DDBJ whole genome shotgun (WGS) entry which is preliminary data.</text>
</comment>
<gene>
    <name evidence="2" type="ORF">FPZ45_20015</name>
</gene>